<reference evidence="2" key="1">
    <citation type="submission" date="2020-08" db="EMBL/GenBank/DDBJ databases">
        <title>Multicomponent nature underlies the extraordinary mechanical properties of spider dragline silk.</title>
        <authorList>
            <person name="Kono N."/>
            <person name="Nakamura H."/>
            <person name="Mori M."/>
            <person name="Yoshida Y."/>
            <person name="Ohtoshi R."/>
            <person name="Malay A.D."/>
            <person name="Moran D.A.P."/>
            <person name="Tomita M."/>
            <person name="Numata K."/>
            <person name="Arakawa K."/>
        </authorList>
    </citation>
    <scope>NUCLEOTIDE SEQUENCE</scope>
</reference>
<dbReference type="Proteomes" id="UP000887159">
    <property type="component" value="Unassembled WGS sequence"/>
</dbReference>
<dbReference type="EMBL" id="BMAU01021353">
    <property type="protein sequence ID" value="GFY19566.1"/>
    <property type="molecule type" value="Genomic_DNA"/>
</dbReference>
<evidence type="ECO:0000256" key="1">
    <source>
        <dbReference type="SAM" id="MobiDB-lite"/>
    </source>
</evidence>
<gene>
    <name evidence="2" type="ORF">TNCV_4647381</name>
</gene>
<feature type="region of interest" description="Disordered" evidence="1">
    <location>
        <begin position="71"/>
        <end position="97"/>
    </location>
</feature>
<accession>A0A8X6T3V0</accession>
<comment type="caution">
    <text evidence="2">The sequence shown here is derived from an EMBL/GenBank/DDBJ whole genome shotgun (WGS) entry which is preliminary data.</text>
</comment>
<evidence type="ECO:0000313" key="2">
    <source>
        <dbReference type="EMBL" id="GFY19566.1"/>
    </source>
</evidence>
<evidence type="ECO:0000313" key="3">
    <source>
        <dbReference type="Proteomes" id="UP000887159"/>
    </source>
</evidence>
<protein>
    <submittedName>
        <fullName evidence="2">Uncharacterized protein</fullName>
    </submittedName>
</protein>
<feature type="compositionally biased region" description="Polar residues" evidence="1">
    <location>
        <begin position="71"/>
        <end position="90"/>
    </location>
</feature>
<dbReference type="AlphaFoldDB" id="A0A8X6T3V0"/>
<organism evidence="2 3">
    <name type="scientific">Trichonephila clavipes</name>
    <name type="common">Golden silk orbweaver</name>
    <name type="synonym">Nephila clavipes</name>
    <dbReference type="NCBI Taxonomy" id="2585209"/>
    <lineage>
        <taxon>Eukaryota</taxon>
        <taxon>Metazoa</taxon>
        <taxon>Ecdysozoa</taxon>
        <taxon>Arthropoda</taxon>
        <taxon>Chelicerata</taxon>
        <taxon>Arachnida</taxon>
        <taxon>Araneae</taxon>
        <taxon>Araneomorphae</taxon>
        <taxon>Entelegynae</taxon>
        <taxon>Araneoidea</taxon>
        <taxon>Nephilidae</taxon>
        <taxon>Trichonephila</taxon>
    </lineage>
</organism>
<keyword evidence="3" id="KW-1185">Reference proteome</keyword>
<name>A0A8X6T3V0_TRICX</name>
<proteinExistence type="predicted"/>
<sequence length="110" mass="12661">MTKNCSISRDIVRFEFDREGQTVNKKHTNEYVLRLRPVLTHASETWTLTKLEENRMASFREKYLEVYLEVNHSSNPPNQGNNTSHTTVQGSGLRAAARSPCTLWSSKHLL</sequence>